<comment type="similarity">
    <text evidence="2">Belongs to the cytochrome P450 family.</text>
</comment>
<dbReference type="PANTHER" id="PTHR47951:SF7">
    <property type="entry name" value="FLAVONOID 3',5'-HYDROXYLASE-LIKE ISOFORM X1"/>
    <property type="match status" value="1"/>
</dbReference>
<keyword evidence="1 2" id="KW-0479">Metal-binding</keyword>
<dbReference type="GO" id="GO:0020037">
    <property type="term" value="F:heme binding"/>
    <property type="evidence" value="ECO:0007669"/>
    <property type="project" value="InterPro"/>
</dbReference>
<keyword evidence="2" id="KW-0503">Monooxygenase</keyword>
<dbReference type="AlphaFoldDB" id="A0AAV0Q049"/>
<dbReference type="SUPFAM" id="SSF48264">
    <property type="entry name" value="Cytochrome P450"/>
    <property type="match status" value="1"/>
</dbReference>
<sequence>MSELLKSDRAMKSVQQELDEIVGPDSLVEDHHLKDLKYLDAVIKETCRLYLALMNRTASRACTVGGYTVPQGSKVDPQFWDEPSEFRPERFLDGGTFDFMGSSSSFKYVPFGSGRRICAGVSLAERLLKYVLGSLLHRFEWRVADGEEGGVDLSDEFTLFIKKKRPLVAVPASRLPAGLELLAY</sequence>
<organism evidence="3 4">
    <name type="scientific">Linum tenue</name>
    <dbReference type="NCBI Taxonomy" id="586396"/>
    <lineage>
        <taxon>Eukaryota</taxon>
        <taxon>Viridiplantae</taxon>
        <taxon>Streptophyta</taxon>
        <taxon>Embryophyta</taxon>
        <taxon>Tracheophyta</taxon>
        <taxon>Spermatophyta</taxon>
        <taxon>Magnoliopsida</taxon>
        <taxon>eudicotyledons</taxon>
        <taxon>Gunneridae</taxon>
        <taxon>Pentapetalae</taxon>
        <taxon>rosids</taxon>
        <taxon>fabids</taxon>
        <taxon>Malpighiales</taxon>
        <taxon>Linaceae</taxon>
        <taxon>Linum</taxon>
    </lineage>
</organism>
<comment type="caution">
    <text evidence="3">The sequence shown here is derived from an EMBL/GenBank/DDBJ whole genome shotgun (WGS) entry which is preliminary data.</text>
</comment>
<dbReference type="GO" id="GO:0005506">
    <property type="term" value="F:iron ion binding"/>
    <property type="evidence" value="ECO:0007669"/>
    <property type="project" value="InterPro"/>
</dbReference>
<dbReference type="GO" id="GO:0004497">
    <property type="term" value="F:monooxygenase activity"/>
    <property type="evidence" value="ECO:0007669"/>
    <property type="project" value="UniProtKB-KW"/>
</dbReference>
<dbReference type="PANTHER" id="PTHR47951">
    <property type="entry name" value="OS08G0547900 PROTEIN"/>
    <property type="match status" value="1"/>
</dbReference>
<keyword evidence="1 2" id="KW-0349">Heme</keyword>
<dbReference type="PRINTS" id="PR00385">
    <property type="entry name" value="P450"/>
</dbReference>
<evidence type="ECO:0000256" key="2">
    <source>
        <dbReference type="RuleBase" id="RU000461"/>
    </source>
</evidence>
<reference evidence="3" key="1">
    <citation type="submission" date="2022-08" db="EMBL/GenBank/DDBJ databases">
        <authorList>
            <person name="Gutierrez-Valencia J."/>
        </authorList>
    </citation>
    <scope>NUCLEOTIDE SEQUENCE</scope>
</reference>
<dbReference type="PROSITE" id="PS00086">
    <property type="entry name" value="CYTOCHROME_P450"/>
    <property type="match status" value="1"/>
</dbReference>
<evidence type="ECO:0000313" key="4">
    <source>
        <dbReference type="Proteomes" id="UP001154282"/>
    </source>
</evidence>
<keyword evidence="1 2" id="KW-0408">Iron</keyword>
<dbReference type="GO" id="GO:0016705">
    <property type="term" value="F:oxidoreductase activity, acting on paired donors, with incorporation or reduction of molecular oxygen"/>
    <property type="evidence" value="ECO:0007669"/>
    <property type="project" value="InterPro"/>
</dbReference>
<evidence type="ECO:0000313" key="3">
    <source>
        <dbReference type="EMBL" id="CAI0476827.1"/>
    </source>
</evidence>
<dbReference type="Proteomes" id="UP001154282">
    <property type="component" value="Unassembled WGS sequence"/>
</dbReference>
<keyword evidence="4" id="KW-1185">Reference proteome</keyword>
<feature type="binding site" description="axial binding residue" evidence="1">
    <location>
        <position position="118"/>
    </location>
    <ligand>
        <name>heme</name>
        <dbReference type="ChEBI" id="CHEBI:30413"/>
    </ligand>
    <ligandPart>
        <name>Fe</name>
        <dbReference type="ChEBI" id="CHEBI:18248"/>
    </ligandPart>
</feature>
<keyword evidence="2" id="KW-0560">Oxidoreductase</keyword>
<evidence type="ECO:0000256" key="1">
    <source>
        <dbReference type="PIRSR" id="PIRSR602401-1"/>
    </source>
</evidence>
<proteinExistence type="inferred from homology"/>
<protein>
    <submittedName>
        <fullName evidence="3">Uncharacterized protein</fullName>
    </submittedName>
</protein>
<dbReference type="EMBL" id="CAMGYJ010000009">
    <property type="protein sequence ID" value="CAI0476827.1"/>
    <property type="molecule type" value="Genomic_DNA"/>
</dbReference>
<dbReference type="Gene3D" id="1.10.630.10">
    <property type="entry name" value="Cytochrome P450"/>
    <property type="match status" value="1"/>
</dbReference>
<comment type="cofactor">
    <cofactor evidence="1">
        <name>heme</name>
        <dbReference type="ChEBI" id="CHEBI:30413"/>
    </cofactor>
</comment>
<dbReference type="PRINTS" id="PR00463">
    <property type="entry name" value="EP450I"/>
</dbReference>
<dbReference type="InterPro" id="IPR002401">
    <property type="entry name" value="Cyt_P450_E_grp-I"/>
</dbReference>
<accession>A0AAV0Q049</accession>
<dbReference type="InterPro" id="IPR017972">
    <property type="entry name" value="Cyt_P450_CS"/>
</dbReference>
<gene>
    <name evidence="3" type="ORF">LITE_LOCUS40939</name>
</gene>
<dbReference type="InterPro" id="IPR001128">
    <property type="entry name" value="Cyt_P450"/>
</dbReference>
<dbReference type="InterPro" id="IPR036396">
    <property type="entry name" value="Cyt_P450_sf"/>
</dbReference>
<dbReference type="Pfam" id="PF00067">
    <property type="entry name" value="p450"/>
    <property type="match status" value="1"/>
</dbReference>
<name>A0AAV0Q049_9ROSI</name>